<name>A0A418Q6L9_9CORY</name>
<gene>
    <name evidence="7" type="ORF">D3M95_07050</name>
</gene>
<evidence type="ECO:0000256" key="1">
    <source>
        <dbReference type="ARBA" id="ARBA00001974"/>
    </source>
</evidence>
<protein>
    <submittedName>
        <fullName evidence="7">FAD-dependent oxidoreductase</fullName>
    </submittedName>
</protein>
<comment type="cofactor">
    <cofactor evidence="1">
        <name>FAD</name>
        <dbReference type="ChEBI" id="CHEBI:57692"/>
    </cofactor>
</comment>
<evidence type="ECO:0000313" key="7">
    <source>
        <dbReference type="EMBL" id="RIX34627.1"/>
    </source>
</evidence>
<dbReference type="Gene3D" id="3.30.9.10">
    <property type="entry name" value="D-Amino Acid Oxidase, subunit A, domain 2"/>
    <property type="match status" value="1"/>
</dbReference>
<reference evidence="7 8" key="1">
    <citation type="submission" date="2018-09" db="EMBL/GenBank/DDBJ databases">
        <title>Optimization and identification of Corynebacterium falsenii FN1-14 from fish paste.</title>
        <authorList>
            <person name="Daroonpunt R."/>
            <person name="Tanasupawat S."/>
        </authorList>
    </citation>
    <scope>NUCLEOTIDE SEQUENCE [LARGE SCALE GENOMIC DNA]</scope>
    <source>
        <strain evidence="7 8">FN1-14</strain>
    </source>
</reference>
<evidence type="ECO:0000259" key="6">
    <source>
        <dbReference type="Pfam" id="PF01266"/>
    </source>
</evidence>
<keyword evidence="2" id="KW-0285">Flavoprotein</keyword>
<dbReference type="EMBL" id="QXJK01000006">
    <property type="protein sequence ID" value="RIX34627.1"/>
    <property type="molecule type" value="Genomic_DNA"/>
</dbReference>
<organism evidence="7 8">
    <name type="scientific">Corynebacterium falsenii</name>
    <dbReference type="NCBI Taxonomy" id="108486"/>
    <lineage>
        <taxon>Bacteria</taxon>
        <taxon>Bacillati</taxon>
        <taxon>Actinomycetota</taxon>
        <taxon>Actinomycetes</taxon>
        <taxon>Mycobacteriales</taxon>
        <taxon>Corynebacteriaceae</taxon>
        <taxon>Corynebacterium</taxon>
    </lineage>
</organism>
<dbReference type="AlphaFoldDB" id="A0A418Q6L9"/>
<dbReference type="PANTHER" id="PTHR10961">
    <property type="entry name" value="PEROXISOMAL SARCOSINE OXIDASE"/>
    <property type="match status" value="1"/>
</dbReference>
<evidence type="ECO:0000256" key="3">
    <source>
        <dbReference type="ARBA" id="ARBA00022827"/>
    </source>
</evidence>
<evidence type="ECO:0000256" key="5">
    <source>
        <dbReference type="SAM" id="Phobius"/>
    </source>
</evidence>
<feature type="transmembrane region" description="Helical" evidence="5">
    <location>
        <begin position="21"/>
        <end position="40"/>
    </location>
</feature>
<comment type="caution">
    <text evidence="7">The sequence shown here is derived from an EMBL/GenBank/DDBJ whole genome shotgun (WGS) entry which is preliminary data.</text>
</comment>
<dbReference type="InterPro" id="IPR006076">
    <property type="entry name" value="FAD-dep_OxRdtase"/>
</dbReference>
<dbReference type="Gene3D" id="3.50.50.60">
    <property type="entry name" value="FAD/NAD(P)-binding domain"/>
    <property type="match status" value="1"/>
</dbReference>
<keyword evidence="3" id="KW-0274">FAD</keyword>
<keyword evidence="5" id="KW-0812">Transmembrane</keyword>
<keyword evidence="8" id="KW-1185">Reference proteome</keyword>
<proteinExistence type="predicted"/>
<dbReference type="STRING" id="1451189.CFAL_03275"/>
<dbReference type="Pfam" id="PF01266">
    <property type="entry name" value="DAO"/>
    <property type="match status" value="1"/>
</dbReference>
<feature type="domain" description="FAD dependent oxidoreductase" evidence="6">
    <location>
        <begin position="23"/>
        <end position="385"/>
    </location>
</feature>
<keyword evidence="4" id="KW-0560">Oxidoreductase</keyword>
<evidence type="ECO:0000313" key="8">
    <source>
        <dbReference type="Proteomes" id="UP000285278"/>
    </source>
</evidence>
<keyword evidence="5" id="KW-1133">Transmembrane helix</keyword>
<dbReference type="SUPFAM" id="SSF51905">
    <property type="entry name" value="FAD/NAD(P)-binding domain"/>
    <property type="match status" value="1"/>
</dbReference>
<keyword evidence="5" id="KW-0472">Membrane</keyword>
<evidence type="ECO:0000256" key="4">
    <source>
        <dbReference type="ARBA" id="ARBA00023002"/>
    </source>
</evidence>
<dbReference type="InterPro" id="IPR045170">
    <property type="entry name" value="MTOX"/>
</dbReference>
<dbReference type="InterPro" id="IPR036188">
    <property type="entry name" value="FAD/NAD-bd_sf"/>
</dbReference>
<dbReference type="GO" id="GO:0008115">
    <property type="term" value="F:sarcosine oxidase activity"/>
    <property type="evidence" value="ECO:0007669"/>
    <property type="project" value="TreeGrafter"/>
</dbReference>
<dbReference type="OrthoDB" id="9806452at2"/>
<sequence length="415" mass="45150">MQPTTRTRQTTEARRQRTVTYYDYVVVGCGTMGSMALWQLTETAPEGSTILGVEQFGRVHTKGSYAGESRLFRLIMKEGGQYVDLARRARQLWLELNEKSGRDVFIPTGALSIGTPEIPAMDVLDDVIAEHGLDSEKLDSEQLAERFPQFHQHEGDRGILDPMGGAIRPEVAVAMAQNLALDNGAELWDHTTVLAIDRANNGDSGDSGFVISTDKGTVRAGTVIATAGSWSAHLCPELADYVRVKGIPLNWYMPNHIDEFTPDSLPVFIKDFIADDGRKVHVFGAPSLDGWSVKVSPLEQPYRYTTPEAVALNDDDVDGYVADMSEAVTGMIPSTVRTSMHHDGFTATGAPIVDVSPSTGAIVAAGMSGRGMKFAPIYGRLLAEMAVDGHSELQLPEFTLAEHVDVERADSIVRL</sequence>
<evidence type="ECO:0000256" key="2">
    <source>
        <dbReference type="ARBA" id="ARBA00022630"/>
    </source>
</evidence>
<dbReference type="GO" id="GO:0050660">
    <property type="term" value="F:flavin adenine dinucleotide binding"/>
    <property type="evidence" value="ECO:0007669"/>
    <property type="project" value="InterPro"/>
</dbReference>
<accession>A0A418Q6L9</accession>
<dbReference type="PANTHER" id="PTHR10961:SF7">
    <property type="entry name" value="FAD DEPENDENT OXIDOREDUCTASE DOMAIN-CONTAINING PROTEIN"/>
    <property type="match status" value="1"/>
</dbReference>
<dbReference type="Proteomes" id="UP000285278">
    <property type="component" value="Unassembled WGS sequence"/>
</dbReference>